<dbReference type="InterPro" id="IPR005813">
    <property type="entry name" value="Ribosomal_bL20"/>
</dbReference>
<dbReference type="FunFam" id="1.10.1900.20:FF:000001">
    <property type="entry name" value="50S ribosomal protein L20"/>
    <property type="match status" value="1"/>
</dbReference>
<dbReference type="HAMAP" id="MF_00382">
    <property type="entry name" value="Ribosomal_bL20"/>
    <property type="match status" value="1"/>
</dbReference>
<dbReference type="AlphaFoldDB" id="A0A1L7NY39"/>
<evidence type="ECO:0000256" key="1">
    <source>
        <dbReference type="ARBA" id="ARBA00007698"/>
    </source>
</evidence>
<dbReference type="RefSeq" id="YP_009340874.1">
    <property type="nucleotide sequence ID" value="NC_033387.1"/>
</dbReference>
<reference evidence="10" key="1">
    <citation type="submission" date="2016-12" db="EMBL/GenBank/DDBJ databases">
        <title>Plant chloroplast DNA.</title>
        <authorList>
            <person name="Ihara K."/>
            <person name="Takabayashi A."/>
        </authorList>
    </citation>
    <scope>NUCLEOTIDE SEQUENCE</scope>
</reference>
<keyword evidence="10" id="KW-0934">Plastid</keyword>
<dbReference type="InterPro" id="IPR035566">
    <property type="entry name" value="Ribosomal_protein_bL20_C"/>
</dbReference>
<keyword evidence="2 7" id="KW-0699">rRNA-binding</keyword>
<dbReference type="PANTHER" id="PTHR10986">
    <property type="entry name" value="39S RIBOSOMAL PROTEIN L20"/>
    <property type="match status" value="1"/>
</dbReference>
<dbReference type="SUPFAM" id="SSF74731">
    <property type="entry name" value="Ribosomal protein L20"/>
    <property type="match status" value="1"/>
</dbReference>
<dbReference type="Gene3D" id="6.10.160.10">
    <property type="match status" value="1"/>
</dbReference>
<evidence type="ECO:0000256" key="4">
    <source>
        <dbReference type="ARBA" id="ARBA00022980"/>
    </source>
</evidence>
<dbReference type="GeneID" id="30862133"/>
<evidence type="ECO:0000256" key="3">
    <source>
        <dbReference type="ARBA" id="ARBA00022884"/>
    </source>
</evidence>
<evidence type="ECO:0000256" key="2">
    <source>
        <dbReference type="ARBA" id="ARBA00022730"/>
    </source>
</evidence>
<evidence type="ECO:0000313" key="10">
    <source>
        <dbReference type="EMBL" id="BAW34821.1"/>
    </source>
</evidence>
<keyword evidence="10" id="KW-0150">Chloroplast</keyword>
<dbReference type="GO" id="GO:0005840">
    <property type="term" value="C:ribosome"/>
    <property type="evidence" value="ECO:0007669"/>
    <property type="project" value="UniProtKB-KW"/>
</dbReference>
<proteinExistence type="inferred from homology"/>
<dbReference type="PROSITE" id="PS00937">
    <property type="entry name" value="RIBOSOMAL_L20"/>
    <property type="match status" value="1"/>
</dbReference>
<dbReference type="GO" id="GO:0006412">
    <property type="term" value="P:translation"/>
    <property type="evidence" value="ECO:0007669"/>
    <property type="project" value="InterPro"/>
</dbReference>
<evidence type="ECO:0000256" key="8">
    <source>
        <dbReference type="RuleBase" id="RU000561"/>
    </source>
</evidence>
<keyword evidence="5 7" id="KW-0687">Ribonucleoprotein</keyword>
<evidence type="ECO:0000256" key="5">
    <source>
        <dbReference type="ARBA" id="ARBA00023274"/>
    </source>
</evidence>
<dbReference type="GO" id="GO:0000027">
    <property type="term" value="P:ribosomal large subunit assembly"/>
    <property type="evidence" value="ECO:0007669"/>
    <property type="project" value="UniProtKB-UniRule"/>
</dbReference>
<keyword evidence="4 7" id="KW-0689">Ribosomal protein</keyword>
<dbReference type="InterPro" id="IPR049946">
    <property type="entry name" value="RIBOSOMAL_L20_CS"/>
</dbReference>
<dbReference type="GO" id="GO:0009507">
    <property type="term" value="C:chloroplast"/>
    <property type="evidence" value="ECO:0007669"/>
    <property type="project" value="UniProtKB-SubCell"/>
</dbReference>
<dbReference type="EMBL" id="AP017927">
    <property type="protein sequence ID" value="BAW34821.1"/>
    <property type="molecule type" value="Genomic_DNA"/>
</dbReference>
<dbReference type="GO" id="GO:1990904">
    <property type="term" value="C:ribonucleoprotein complex"/>
    <property type="evidence" value="ECO:0007669"/>
    <property type="project" value="UniProtKB-KW"/>
</dbReference>
<geneLocation type="chloroplast" evidence="10"/>
<dbReference type="NCBIfam" id="TIGR01032">
    <property type="entry name" value="rplT_bact"/>
    <property type="match status" value="1"/>
</dbReference>
<name>A0A1L7NY39_9VIRI</name>
<gene>
    <name evidence="7 10" type="primary">rpl20</name>
</gene>
<comment type="subcellular location">
    <subcellularLocation>
        <location evidence="7">Plastid</location>
        <location evidence="7">Chloroplast</location>
    </subcellularLocation>
</comment>
<dbReference type="PRINTS" id="PR00062">
    <property type="entry name" value="RIBOSOMALL20"/>
</dbReference>
<dbReference type="Gene3D" id="1.10.1900.20">
    <property type="entry name" value="Ribosomal protein L20"/>
    <property type="match status" value="1"/>
</dbReference>
<dbReference type="Pfam" id="PF00453">
    <property type="entry name" value="Ribosomal_L20"/>
    <property type="match status" value="1"/>
</dbReference>
<dbReference type="GO" id="GO:0003735">
    <property type="term" value="F:structural constituent of ribosome"/>
    <property type="evidence" value="ECO:0007669"/>
    <property type="project" value="InterPro"/>
</dbReference>
<comment type="similarity">
    <text evidence="1 7 8">Belongs to the bacterial ribosomal protein bL20 family.</text>
</comment>
<evidence type="ECO:0000256" key="9">
    <source>
        <dbReference type="RuleBase" id="RU004311"/>
    </source>
</evidence>
<organism evidence="10">
    <name type="scientific">Palmophyllum crassum</name>
    <dbReference type="NCBI Taxonomy" id="1615899"/>
    <lineage>
        <taxon>Eukaryota</taxon>
        <taxon>Viridiplantae</taxon>
        <taxon>Prasinodermophyta</taxon>
        <taxon>Palmophyllophyceae</taxon>
        <taxon>Palmophyllales</taxon>
        <taxon>Palmophyllaceae</taxon>
        <taxon>Palmophyllum</taxon>
    </lineage>
</organism>
<dbReference type="GO" id="GO:0019843">
    <property type="term" value="F:rRNA binding"/>
    <property type="evidence" value="ECO:0007669"/>
    <property type="project" value="UniProtKB-UniRule"/>
</dbReference>
<dbReference type="CDD" id="cd07026">
    <property type="entry name" value="Ribosomal_L20"/>
    <property type="match status" value="1"/>
</dbReference>
<comment type="function">
    <text evidence="7 9">Binds directly to 23S ribosomal RNA and is necessary for the in vitro assembly process of the 50S ribosomal subunit. It is not involved in the protein synthesizing functions of that subunit.</text>
</comment>
<sequence>MSRVKRGNIARKRKIKIFKLTKGFQGSHSVIFRTANQQVMKSLFYAYQDRRIKKRNFRKLWINRLNAGIRQYGFNYSSFIFKLKQSNILLNRKMLSQLLIFDKRTFTKLVDLIK</sequence>
<evidence type="ECO:0000256" key="6">
    <source>
        <dbReference type="ARBA" id="ARBA00035295"/>
    </source>
</evidence>
<protein>
    <recommendedName>
        <fullName evidence="6 7">Large ribosomal subunit protein bL20c</fullName>
    </recommendedName>
</protein>
<keyword evidence="3 7" id="KW-0694">RNA-binding</keyword>
<evidence type="ECO:0000256" key="7">
    <source>
        <dbReference type="HAMAP-Rule" id="MF_00382"/>
    </source>
</evidence>
<accession>A0A1L7NY39</accession>